<evidence type="ECO:0008006" key="16">
    <source>
        <dbReference type="Google" id="ProtNLM"/>
    </source>
</evidence>
<reference evidence="15" key="1">
    <citation type="submission" date="2018-05" db="EMBL/GenBank/DDBJ databases">
        <authorList>
            <person name="Lanie J.A."/>
            <person name="Ng W.-L."/>
            <person name="Kazmierczak K.M."/>
            <person name="Andrzejewski T.M."/>
            <person name="Davidsen T.M."/>
            <person name="Wayne K.J."/>
            <person name="Tettelin H."/>
            <person name="Glass J.I."/>
            <person name="Rusch D."/>
            <person name="Podicherti R."/>
            <person name="Tsui H.-C.T."/>
            <person name="Winkler M.E."/>
        </authorList>
    </citation>
    <scope>NUCLEOTIDE SEQUENCE</scope>
</reference>
<keyword evidence="8" id="KW-0547">Nucleotide-binding</keyword>
<dbReference type="GO" id="GO:0016779">
    <property type="term" value="F:nucleotidyltransferase activity"/>
    <property type="evidence" value="ECO:0007669"/>
    <property type="project" value="UniProtKB-KW"/>
</dbReference>
<sequence>MSVFSDRRAKIILPCQVSDIKTALEFTRTNAYLVGGVVRDSLLGVETSDIDVAIEGNTTKIGNQVATFLNGTHILLDSDRDISRVVVRGDRNFQIDLVSIKKGIHSNLEDRDFTINAMAIPLSHVNKSPEGMIFSLTDLIDPFEGASALKNNELRAVSSSAIKDDPLRAIRAVRLSTQYKLKIESITYDYILKNALLLKSVSPERIRDEFMICLSLPGATSTLRLLEQLDILSEIIPELTLSKGIKQPKEHFWDVFNHSIESVGQLERILQPGYNIHSPHHEAGEFAIPMIPKIDGMYDYFNDVIGDGCTRLAICKLACLLHDIAKPATKTTESDGRIRFLGHNSKGAELAELILRRLRFSGSSISLVWEQVRQHLRPSQMSPDNKLPSGKAIFRYFRDAGDAAIDTLYLNMADYMSARGPLLEQNEWESHCRTISYILKEGLAEKGPANMPRLITGHDIMDRLSIPPGPRIGQILMAVIEAQSEGKIANREQALTFIESASILGE</sequence>
<evidence type="ECO:0000256" key="9">
    <source>
        <dbReference type="ARBA" id="ARBA00022842"/>
    </source>
</evidence>
<dbReference type="CDD" id="cd00077">
    <property type="entry name" value="HDc"/>
    <property type="match status" value="1"/>
</dbReference>
<keyword evidence="10" id="KW-0694">RNA-binding</keyword>
<dbReference type="InterPro" id="IPR043519">
    <property type="entry name" value="NT_sf"/>
</dbReference>
<dbReference type="PANTHER" id="PTHR47545:SF2">
    <property type="entry name" value="CC-ADDING TRNA NUCLEOTIDYLTRANSFERASE"/>
    <property type="match status" value="1"/>
</dbReference>
<dbReference type="Pfam" id="PF01743">
    <property type="entry name" value="PolyA_pol"/>
    <property type="match status" value="1"/>
</dbReference>
<dbReference type="SUPFAM" id="SSF81301">
    <property type="entry name" value="Nucleotidyltransferase"/>
    <property type="match status" value="1"/>
</dbReference>
<keyword evidence="3" id="KW-0820">tRNA-binding</keyword>
<comment type="similarity">
    <text evidence="2">Belongs to the tRNA nucleotidyltransferase/poly(A) polymerase family.</text>
</comment>
<feature type="domain" description="tRNA nucleotidyltransferase/poly(A) polymerase RNA and SrmB- binding" evidence="13">
    <location>
        <begin position="181"/>
        <end position="239"/>
    </location>
</feature>
<evidence type="ECO:0000256" key="4">
    <source>
        <dbReference type="ARBA" id="ARBA00022679"/>
    </source>
</evidence>
<evidence type="ECO:0000256" key="8">
    <source>
        <dbReference type="ARBA" id="ARBA00022741"/>
    </source>
</evidence>
<evidence type="ECO:0000256" key="10">
    <source>
        <dbReference type="ARBA" id="ARBA00022884"/>
    </source>
</evidence>
<evidence type="ECO:0000259" key="12">
    <source>
        <dbReference type="Pfam" id="PF01966"/>
    </source>
</evidence>
<organism evidence="15">
    <name type="scientific">marine metagenome</name>
    <dbReference type="NCBI Taxonomy" id="408172"/>
    <lineage>
        <taxon>unclassified sequences</taxon>
        <taxon>metagenomes</taxon>
        <taxon>ecological metagenomes</taxon>
    </lineage>
</organism>
<feature type="domain" description="CCA-adding enzyme C-terminal" evidence="14">
    <location>
        <begin position="455"/>
        <end position="495"/>
    </location>
</feature>
<feature type="domain" description="HD" evidence="12">
    <location>
        <begin position="313"/>
        <end position="392"/>
    </location>
</feature>
<evidence type="ECO:0000256" key="3">
    <source>
        <dbReference type="ARBA" id="ARBA00022555"/>
    </source>
</evidence>
<keyword evidence="9" id="KW-0460">Magnesium</keyword>
<dbReference type="InterPro" id="IPR032810">
    <property type="entry name" value="CCA-adding_enz_C"/>
</dbReference>
<name>A0A382A042_9ZZZZ</name>
<dbReference type="GO" id="GO:0008033">
    <property type="term" value="P:tRNA processing"/>
    <property type="evidence" value="ECO:0007669"/>
    <property type="project" value="UniProtKB-KW"/>
</dbReference>
<dbReference type="GO" id="GO:0046872">
    <property type="term" value="F:metal ion binding"/>
    <property type="evidence" value="ECO:0007669"/>
    <property type="project" value="UniProtKB-KW"/>
</dbReference>
<comment type="cofactor">
    <cofactor evidence="1">
        <name>Mg(2+)</name>
        <dbReference type="ChEBI" id="CHEBI:18420"/>
    </cofactor>
</comment>
<dbReference type="Gene3D" id="1.10.246.80">
    <property type="match status" value="1"/>
</dbReference>
<evidence type="ECO:0000256" key="2">
    <source>
        <dbReference type="ARBA" id="ARBA00007265"/>
    </source>
</evidence>
<evidence type="ECO:0000256" key="6">
    <source>
        <dbReference type="ARBA" id="ARBA00022695"/>
    </source>
</evidence>
<dbReference type="PANTHER" id="PTHR47545">
    <property type="entry name" value="MULTIFUNCTIONAL CCA PROTEIN"/>
    <property type="match status" value="1"/>
</dbReference>
<dbReference type="EMBL" id="UINC01023179">
    <property type="protein sequence ID" value="SVA94323.1"/>
    <property type="molecule type" value="Genomic_DNA"/>
</dbReference>
<accession>A0A382A042</accession>
<evidence type="ECO:0000313" key="15">
    <source>
        <dbReference type="EMBL" id="SVA94323.1"/>
    </source>
</evidence>
<dbReference type="InterPro" id="IPR006674">
    <property type="entry name" value="HD_domain"/>
</dbReference>
<dbReference type="InterPro" id="IPR002646">
    <property type="entry name" value="PolA_pol_head_dom"/>
</dbReference>
<keyword evidence="5" id="KW-0819">tRNA processing</keyword>
<dbReference type="Pfam" id="PF12627">
    <property type="entry name" value="PolyA_pol_RNAbd"/>
    <property type="match status" value="1"/>
</dbReference>
<evidence type="ECO:0000256" key="7">
    <source>
        <dbReference type="ARBA" id="ARBA00022723"/>
    </source>
</evidence>
<dbReference type="GO" id="GO:0000049">
    <property type="term" value="F:tRNA binding"/>
    <property type="evidence" value="ECO:0007669"/>
    <property type="project" value="UniProtKB-KW"/>
</dbReference>
<gene>
    <name evidence="15" type="ORF">METZ01_LOCUS147177</name>
</gene>
<dbReference type="AlphaFoldDB" id="A0A382A042"/>
<evidence type="ECO:0000256" key="5">
    <source>
        <dbReference type="ARBA" id="ARBA00022694"/>
    </source>
</evidence>
<dbReference type="Pfam" id="PF13735">
    <property type="entry name" value="tRNA_NucTran2_2"/>
    <property type="match status" value="1"/>
</dbReference>
<dbReference type="Gene3D" id="1.10.3090.10">
    <property type="entry name" value="cca-adding enzyme, domain 2"/>
    <property type="match status" value="1"/>
</dbReference>
<evidence type="ECO:0000256" key="1">
    <source>
        <dbReference type="ARBA" id="ARBA00001946"/>
    </source>
</evidence>
<feature type="domain" description="Poly A polymerase head" evidence="11">
    <location>
        <begin position="31"/>
        <end position="155"/>
    </location>
</feature>
<dbReference type="Gene3D" id="3.30.460.10">
    <property type="entry name" value="Beta Polymerase, domain 2"/>
    <property type="match status" value="1"/>
</dbReference>
<keyword evidence="4" id="KW-0808">Transferase</keyword>
<dbReference type="Pfam" id="PF01966">
    <property type="entry name" value="HD"/>
    <property type="match status" value="1"/>
</dbReference>
<evidence type="ECO:0000259" key="14">
    <source>
        <dbReference type="Pfam" id="PF13735"/>
    </source>
</evidence>
<dbReference type="SUPFAM" id="SSF81891">
    <property type="entry name" value="Poly A polymerase C-terminal region-like"/>
    <property type="match status" value="1"/>
</dbReference>
<dbReference type="InterPro" id="IPR032828">
    <property type="entry name" value="PolyA_RNA-bd"/>
</dbReference>
<evidence type="ECO:0000259" key="11">
    <source>
        <dbReference type="Pfam" id="PF01743"/>
    </source>
</evidence>
<keyword evidence="7" id="KW-0479">Metal-binding</keyword>
<keyword evidence="6" id="KW-0548">Nucleotidyltransferase</keyword>
<dbReference type="InterPro" id="IPR050124">
    <property type="entry name" value="tRNA_CCA-adding_enzyme"/>
</dbReference>
<protein>
    <recommendedName>
        <fullName evidence="16">HD/PDEase domain-containing protein</fullName>
    </recommendedName>
</protein>
<proteinExistence type="inferred from homology"/>
<dbReference type="GO" id="GO:0000166">
    <property type="term" value="F:nucleotide binding"/>
    <property type="evidence" value="ECO:0007669"/>
    <property type="project" value="UniProtKB-KW"/>
</dbReference>
<dbReference type="InterPro" id="IPR003607">
    <property type="entry name" value="HD/PDEase_dom"/>
</dbReference>
<evidence type="ECO:0000259" key="13">
    <source>
        <dbReference type="Pfam" id="PF12627"/>
    </source>
</evidence>